<dbReference type="Proteomes" id="UP001596549">
    <property type="component" value="Unassembled WGS sequence"/>
</dbReference>
<dbReference type="CDD" id="cd06170">
    <property type="entry name" value="LuxR_C_like"/>
    <property type="match status" value="1"/>
</dbReference>
<sequence>MQPIRLIIADDHALARAGVMELLEDCPDFTVIGEACNGKEAVNLTKQLHPDLILMDISMPEMNGFEATKTIKERFPGVKVVMMTVSDDVMDWFEALKRGAQGYLLKNLHTEDWVNGLRAFAVDEIPMSKEMAFRILQEFKWKDTQETPLSSREQEVLQLVAKGLSNKDISKTLFISEHTVKSHLKNILSKLQLANRVQLTSYAYSKGLV</sequence>
<keyword evidence="2" id="KW-0805">Transcription regulation</keyword>
<dbReference type="EMBL" id="JBHTCP010000002">
    <property type="protein sequence ID" value="MFC7370247.1"/>
    <property type="molecule type" value="Genomic_DNA"/>
</dbReference>
<keyword evidence="9" id="KW-1185">Reference proteome</keyword>
<dbReference type="InterPro" id="IPR001789">
    <property type="entry name" value="Sig_transdc_resp-reg_receiver"/>
</dbReference>
<dbReference type="SUPFAM" id="SSF46894">
    <property type="entry name" value="C-terminal effector domain of the bipartite response regulators"/>
    <property type="match status" value="1"/>
</dbReference>
<dbReference type="PROSITE" id="PS00622">
    <property type="entry name" value="HTH_LUXR_1"/>
    <property type="match status" value="1"/>
</dbReference>
<dbReference type="PANTHER" id="PTHR43214">
    <property type="entry name" value="TWO-COMPONENT RESPONSE REGULATOR"/>
    <property type="match status" value="1"/>
</dbReference>
<evidence type="ECO:0000256" key="5">
    <source>
        <dbReference type="PROSITE-ProRule" id="PRU00169"/>
    </source>
</evidence>
<dbReference type="PROSITE" id="PS50110">
    <property type="entry name" value="RESPONSE_REGULATORY"/>
    <property type="match status" value="1"/>
</dbReference>
<dbReference type="RefSeq" id="WP_379745145.1">
    <property type="nucleotide sequence ID" value="NZ_JBHTCP010000002.1"/>
</dbReference>
<dbReference type="SUPFAM" id="SSF52172">
    <property type="entry name" value="CheY-like"/>
    <property type="match status" value="1"/>
</dbReference>
<dbReference type="CDD" id="cd17535">
    <property type="entry name" value="REC_NarL-like"/>
    <property type="match status" value="1"/>
</dbReference>
<dbReference type="Pfam" id="PF00072">
    <property type="entry name" value="Response_reg"/>
    <property type="match status" value="1"/>
</dbReference>
<dbReference type="InterPro" id="IPR000792">
    <property type="entry name" value="Tscrpt_reg_LuxR_C"/>
</dbReference>
<evidence type="ECO:0000256" key="4">
    <source>
        <dbReference type="ARBA" id="ARBA00023163"/>
    </source>
</evidence>
<dbReference type="Gene3D" id="3.40.50.2300">
    <property type="match status" value="1"/>
</dbReference>
<evidence type="ECO:0000256" key="3">
    <source>
        <dbReference type="ARBA" id="ARBA00023125"/>
    </source>
</evidence>
<keyword evidence="4" id="KW-0804">Transcription</keyword>
<dbReference type="Pfam" id="PF00196">
    <property type="entry name" value="GerE"/>
    <property type="match status" value="1"/>
</dbReference>
<accession>A0ABW2NHT9</accession>
<dbReference type="PROSITE" id="PS50043">
    <property type="entry name" value="HTH_LUXR_2"/>
    <property type="match status" value="1"/>
</dbReference>
<evidence type="ECO:0000259" key="6">
    <source>
        <dbReference type="PROSITE" id="PS50043"/>
    </source>
</evidence>
<feature type="domain" description="Response regulatory" evidence="7">
    <location>
        <begin position="5"/>
        <end position="121"/>
    </location>
</feature>
<dbReference type="InterPro" id="IPR058245">
    <property type="entry name" value="NreC/VraR/RcsB-like_REC"/>
</dbReference>
<evidence type="ECO:0000313" key="9">
    <source>
        <dbReference type="Proteomes" id="UP001596549"/>
    </source>
</evidence>
<evidence type="ECO:0000259" key="7">
    <source>
        <dbReference type="PROSITE" id="PS50110"/>
    </source>
</evidence>
<feature type="modified residue" description="4-aspartylphosphate" evidence="5">
    <location>
        <position position="56"/>
    </location>
</feature>
<organism evidence="8 9">
    <name type="scientific">Fictibacillus iocasae</name>
    <dbReference type="NCBI Taxonomy" id="2715437"/>
    <lineage>
        <taxon>Bacteria</taxon>
        <taxon>Bacillati</taxon>
        <taxon>Bacillota</taxon>
        <taxon>Bacilli</taxon>
        <taxon>Bacillales</taxon>
        <taxon>Fictibacillaceae</taxon>
        <taxon>Fictibacillus</taxon>
    </lineage>
</organism>
<reference evidence="9" key="1">
    <citation type="journal article" date="2019" name="Int. J. Syst. Evol. Microbiol.">
        <title>The Global Catalogue of Microorganisms (GCM) 10K type strain sequencing project: providing services to taxonomists for standard genome sequencing and annotation.</title>
        <authorList>
            <consortium name="The Broad Institute Genomics Platform"/>
            <consortium name="The Broad Institute Genome Sequencing Center for Infectious Disease"/>
            <person name="Wu L."/>
            <person name="Ma J."/>
        </authorList>
    </citation>
    <scope>NUCLEOTIDE SEQUENCE [LARGE SCALE GENOMIC DNA]</scope>
    <source>
        <strain evidence="9">NBRC 106396</strain>
    </source>
</reference>
<gene>
    <name evidence="8" type="ORF">ACFQPF_00965</name>
</gene>
<name>A0ABW2NHT9_9BACL</name>
<feature type="domain" description="HTH luxR-type" evidence="6">
    <location>
        <begin position="142"/>
        <end position="207"/>
    </location>
</feature>
<dbReference type="InterPro" id="IPR016032">
    <property type="entry name" value="Sig_transdc_resp-reg_C-effctor"/>
</dbReference>
<dbReference type="PANTHER" id="PTHR43214:SF37">
    <property type="entry name" value="TRANSCRIPTIONAL REGULATORY PROTEIN YDFI"/>
    <property type="match status" value="1"/>
</dbReference>
<dbReference type="SMART" id="SM00448">
    <property type="entry name" value="REC"/>
    <property type="match status" value="1"/>
</dbReference>
<dbReference type="InterPro" id="IPR011006">
    <property type="entry name" value="CheY-like_superfamily"/>
</dbReference>
<dbReference type="SMART" id="SM00421">
    <property type="entry name" value="HTH_LUXR"/>
    <property type="match status" value="1"/>
</dbReference>
<proteinExistence type="predicted"/>
<dbReference type="PRINTS" id="PR00038">
    <property type="entry name" value="HTHLUXR"/>
</dbReference>
<comment type="caution">
    <text evidence="8">The sequence shown here is derived from an EMBL/GenBank/DDBJ whole genome shotgun (WGS) entry which is preliminary data.</text>
</comment>
<evidence type="ECO:0000256" key="1">
    <source>
        <dbReference type="ARBA" id="ARBA00022553"/>
    </source>
</evidence>
<protein>
    <submittedName>
        <fullName evidence="8">Response regulator</fullName>
    </submittedName>
</protein>
<keyword evidence="1 5" id="KW-0597">Phosphoprotein</keyword>
<evidence type="ECO:0000256" key="2">
    <source>
        <dbReference type="ARBA" id="ARBA00023015"/>
    </source>
</evidence>
<keyword evidence="3" id="KW-0238">DNA-binding</keyword>
<evidence type="ECO:0000313" key="8">
    <source>
        <dbReference type="EMBL" id="MFC7370247.1"/>
    </source>
</evidence>
<dbReference type="InterPro" id="IPR039420">
    <property type="entry name" value="WalR-like"/>
</dbReference>